<dbReference type="CDD" id="cd00057">
    <property type="entry name" value="FA58C"/>
    <property type="match status" value="1"/>
</dbReference>
<dbReference type="Gene3D" id="2.60.120.260">
    <property type="entry name" value="Galactose-binding domain-like"/>
    <property type="match status" value="5"/>
</dbReference>
<feature type="domain" description="F5/8 type C" evidence="1">
    <location>
        <begin position="420"/>
        <end position="489"/>
    </location>
</feature>
<dbReference type="InterPro" id="IPR000421">
    <property type="entry name" value="FA58C"/>
</dbReference>
<evidence type="ECO:0000313" key="2">
    <source>
        <dbReference type="EMBL" id="KAJ7379102.1"/>
    </source>
</evidence>
<dbReference type="SMART" id="SM00231">
    <property type="entry name" value="FA58C"/>
    <property type="match status" value="3"/>
</dbReference>
<gene>
    <name evidence="2" type="ORF">OS493_018901</name>
</gene>
<feature type="domain" description="F5/8 type C" evidence="1">
    <location>
        <begin position="1"/>
        <end position="122"/>
    </location>
</feature>
<name>A0A9W9ZCK8_9CNID</name>
<dbReference type="InterPro" id="IPR008979">
    <property type="entry name" value="Galactose-bd-like_sf"/>
</dbReference>
<dbReference type="Pfam" id="PF00754">
    <property type="entry name" value="F5_F8_type_C"/>
    <property type="match status" value="3"/>
</dbReference>
<proteinExistence type="predicted"/>
<comment type="caution">
    <text evidence="2">The sequence shown here is derived from an EMBL/GenBank/DDBJ whole genome shotgun (WGS) entry which is preliminary data.</text>
</comment>
<reference evidence="2" key="1">
    <citation type="submission" date="2023-01" db="EMBL/GenBank/DDBJ databases">
        <title>Genome assembly of the deep-sea coral Lophelia pertusa.</title>
        <authorList>
            <person name="Herrera S."/>
            <person name="Cordes E."/>
        </authorList>
    </citation>
    <scope>NUCLEOTIDE SEQUENCE</scope>
    <source>
        <strain evidence="2">USNM1676648</strain>
        <tissue evidence="2">Polyp</tissue>
    </source>
</reference>
<feature type="domain" description="F5/8 type C" evidence="1">
    <location>
        <begin position="270"/>
        <end position="418"/>
    </location>
</feature>
<sequence>MDTNIGHGAWCAAANDAHPYMEIDLEIEHTITGMITQGKHRLSSDQLGEAWVTEFILSFTTTREQWTYVTDAQTNQTIKFAGNDVINLRKKTSLSGFTARLVRFHPVQWNNMPCLRVDLIGSKVCAEPLGLENRQIGNGQMMASSAYSSNRGYEARLNNYRGWQPFITDRLAALKIDFGSYKKKITAVALQSEADSMITRYEISYSVDGWSWRHWIENAREVFTGLSNFNSINRFILPYSVDARYLMIKIRAYQDKRNTRVEVYGCQVATTHFSPVGIQHEDRIANSSITASSWKPGYYPHAARLYKSIGDGSWCAANMQQEEYLEVDLGQQLTLAKIGLQGDPVGGSGVTNFAIAFSRNGGHWEDYKINGVRKILSGTRGNTAVWRDFERTFIAKKVRVYVRSWYSWPCMRIELYHTGCTNSLDFSLKEAKQGGYTASTFLGPSFEPWRASMLRSSKQHGWCADDSKTQYVQVDLGTLHHVTGVLTRGLTAGIVEKDSWFALLPWDLENDDISDNHIKTSPRHSGNYNPRLRHVSAFISHYLWTPFIQVDLGPASKRVTAIAVQAGANDRNTWNFYVKYNEGGSEWFNYTENGVIRVSSIAQQF</sequence>
<dbReference type="OrthoDB" id="6262482at2759"/>
<dbReference type="AlphaFoldDB" id="A0A9W9ZCK8"/>
<keyword evidence="3" id="KW-1185">Reference proteome</keyword>
<dbReference type="SUPFAM" id="SSF49785">
    <property type="entry name" value="Galactose-binding domain-like"/>
    <property type="match status" value="5"/>
</dbReference>
<accession>A0A9W9ZCK8</accession>
<evidence type="ECO:0000259" key="1">
    <source>
        <dbReference type="PROSITE" id="PS50022"/>
    </source>
</evidence>
<organism evidence="2 3">
    <name type="scientific">Desmophyllum pertusum</name>
    <dbReference type="NCBI Taxonomy" id="174260"/>
    <lineage>
        <taxon>Eukaryota</taxon>
        <taxon>Metazoa</taxon>
        <taxon>Cnidaria</taxon>
        <taxon>Anthozoa</taxon>
        <taxon>Hexacorallia</taxon>
        <taxon>Scleractinia</taxon>
        <taxon>Caryophylliina</taxon>
        <taxon>Caryophylliidae</taxon>
        <taxon>Desmophyllum</taxon>
    </lineage>
</organism>
<dbReference type="PROSITE" id="PS50022">
    <property type="entry name" value="FA58C_3"/>
    <property type="match status" value="4"/>
</dbReference>
<feature type="domain" description="F5/8 type C" evidence="1">
    <location>
        <begin position="125"/>
        <end position="266"/>
    </location>
</feature>
<dbReference type="PROSITE" id="PS01285">
    <property type="entry name" value="FA58C_1"/>
    <property type="match status" value="1"/>
</dbReference>
<dbReference type="EMBL" id="MU826360">
    <property type="protein sequence ID" value="KAJ7379102.1"/>
    <property type="molecule type" value="Genomic_DNA"/>
</dbReference>
<dbReference type="PANTHER" id="PTHR24543">
    <property type="entry name" value="MULTICOPPER OXIDASE-RELATED"/>
    <property type="match status" value="1"/>
</dbReference>
<protein>
    <recommendedName>
        <fullName evidence="1">F5/8 type C domain-containing protein</fullName>
    </recommendedName>
</protein>
<evidence type="ECO:0000313" key="3">
    <source>
        <dbReference type="Proteomes" id="UP001163046"/>
    </source>
</evidence>
<dbReference type="Proteomes" id="UP001163046">
    <property type="component" value="Unassembled WGS sequence"/>
</dbReference>